<reference evidence="2" key="1">
    <citation type="submission" date="2009-08" db="EMBL/GenBank/DDBJ databases">
        <title>The complete genome of Chitinophaga pinensis DSM 2588.</title>
        <authorList>
            <consortium name="US DOE Joint Genome Institute (JGI-PGF)"/>
            <person name="Lucas S."/>
            <person name="Copeland A."/>
            <person name="Lapidus A."/>
            <person name="Glavina del Rio T."/>
            <person name="Dalin E."/>
            <person name="Tice H."/>
            <person name="Bruce D."/>
            <person name="Goodwin L."/>
            <person name="Pitluck S."/>
            <person name="Kyrpides N."/>
            <person name="Mavromatis K."/>
            <person name="Ivanova N."/>
            <person name="Mikhailova N."/>
            <person name="Sims D."/>
            <person name="Meinche L."/>
            <person name="Brettin T."/>
            <person name="Detter J.C."/>
            <person name="Han C."/>
            <person name="Larimer F."/>
            <person name="Land M."/>
            <person name="Hauser L."/>
            <person name="Markowitz V."/>
            <person name="Cheng J.-F."/>
            <person name="Hugenholtz P."/>
            <person name="Woyke T."/>
            <person name="Wu D."/>
            <person name="Spring S."/>
            <person name="Klenk H.-P."/>
            <person name="Eisen J.A."/>
        </authorList>
    </citation>
    <scope>NUCLEOTIDE SEQUENCE [LARGE SCALE GENOMIC DNA]</scope>
    <source>
        <strain evidence="2">ATCC 43595 / DSM 2588 / LMG 13176 / NBRC 15968 / NCIMB 11800 / UQM 2034</strain>
    </source>
</reference>
<dbReference type="EMBL" id="CP001699">
    <property type="protein sequence ID" value="ACU60413.1"/>
    <property type="molecule type" value="Genomic_DNA"/>
</dbReference>
<name>A0A979G4B4_CHIPD</name>
<dbReference type="KEGG" id="cpi:Cpin_2934"/>
<organism evidence="1 2">
    <name type="scientific">Chitinophaga pinensis (strain ATCC 43595 / DSM 2588 / LMG 13176 / NBRC 15968 / NCIMB 11800 / UQM 2034)</name>
    <dbReference type="NCBI Taxonomy" id="485918"/>
    <lineage>
        <taxon>Bacteria</taxon>
        <taxon>Pseudomonadati</taxon>
        <taxon>Bacteroidota</taxon>
        <taxon>Chitinophagia</taxon>
        <taxon>Chitinophagales</taxon>
        <taxon>Chitinophagaceae</taxon>
        <taxon>Chitinophaga</taxon>
    </lineage>
</organism>
<dbReference type="OrthoDB" id="668150at2"/>
<sequence>MPNNIELFNDLKLKDGCMVGYLTLPDSVKVIAELDLEEEDTSDQSDFTELILSAGDWANGLSATTIARLKKDIARELTDAAYGESDYQPSKEDYASLESSLDIVHLCFYPDNVVVMIFEAKKQYPDMKIYCQLDDSYQLEDISVEK</sequence>
<accession>A0A979G4B4</accession>
<dbReference type="RefSeq" id="WP_012790589.1">
    <property type="nucleotide sequence ID" value="NC_013132.1"/>
</dbReference>
<dbReference type="Proteomes" id="UP000002215">
    <property type="component" value="Chromosome"/>
</dbReference>
<protein>
    <submittedName>
        <fullName evidence="1">Uncharacterized protein</fullName>
    </submittedName>
</protein>
<gene>
    <name evidence="1" type="ordered locus">Cpin_2934</name>
</gene>
<dbReference type="AlphaFoldDB" id="A0A979G4B4"/>
<proteinExistence type="predicted"/>
<reference evidence="1 2" key="2">
    <citation type="journal article" date="2010" name="Stand. Genomic Sci.">
        <title>Complete genome sequence of Chitinophaga pinensis type strain (UQM 2034).</title>
        <authorList>
            <person name="Glavina Del Rio T."/>
            <person name="Abt B."/>
            <person name="Spring S."/>
            <person name="Lapidus A."/>
            <person name="Nolan M."/>
            <person name="Tice H."/>
            <person name="Copeland A."/>
            <person name="Cheng J.F."/>
            <person name="Chen F."/>
            <person name="Bruce D."/>
            <person name="Goodwin L."/>
            <person name="Pitluck S."/>
            <person name="Ivanova N."/>
            <person name="Mavromatis K."/>
            <person name="Mikhailova N."/>
            <person name="Pati A."/>
            <person name="Chen A."/>
            <person name="Palaniappan K."/>
            <person name="Land M."/>
            <person name="Hauser L."/>
            <person name="Chang Y.J."/>
            <person name="Jeffries C.D."/>
            <person name="Chain P."/>
            <person name="Saunders E."/>
            <person name="Detter J.C."/>
            <person name="Brettin T."/>
            <person name="Rohde M."/>
            <person name="Goker M."/>
            <person name="Bristow J."/>
            <person name="Eisen J.A."/>
            <person name="Markowitz V."/>
            <person name="Hugenholtz P."/>
            <person name="Kyrpides N.C."/>
            <person name="Klenk H.P."/>
            <person name="Lucas S."/>
        </authorList>
    </citation>
    <scope>NUCLEOTIDE SEQUENCE [LARGE SCALE GENOMIC DNA]</scope>
    <source>
        <strain evidence="2">ATCC 43595 / DSM 2588 / LMG 13176 / NBRC 15968 / NCIMB 11800 / UQM 2034</strain>
    </source>
</reference>
<evidence type="ECO:0000313" key="1">
    <source>
        <dbReference type="EMBL" id="ACU60413.1"/>
    </source>
</evidence>
<evidence type="ECO:0000313" key="2">
    <source>
        <dbReference type="Proteomes" id="UP000002215"/>
    </source>
</evidence>